<evidence type="ECO:0000256" key="18">
    <source>
        <dbReference type="ARBA" id="ARBA00048914"/>
    </source>
</evidence>
<evidence type="ECO:0000259" key="20">
    <source>
        <dbReference type="PROSITE" id="PS51387"/>
    </source>
</evidence>
<dbReference type="GO" id="GO:0005829">
    <property type="term" value="C:cytosol"/>
    <property type="evidence" value="ECO:0007669"/>
    <property type="project" value="TreeGrafter"/>
</dbReference>
<dbReference type="RefSeq" id="WP_111061985.1">
    <property type="nucleotide sequence ID" value="NZ_JBHUCU010000002.1"/>
</dbReference>
<evidence type="ECO:0000256" key="8">
    <source>
        <dbReference type="ARBA" id="ARBA00022618"/>
    </source>
</evidence>
<dbReference type="Gene3D" id="3.30.465.10">
    <property type="match status" value="1"/>
</dbReference>
<protein>
    <recommendedName>
        <fullName evidence="6 19">UDP-N-acetylenolpyruvoylglucosamine reductase</fullName>
        <ecNumber evidence="5 19">1.3.1.98</ecNumber>
    </recommendedName>
    <alternativeName>
        <fullName evidence="17 19">UDP-N-acetylmuramate dehydrogenase</fullName>
    </alternativeName>
</protein>
<dbReference type="EC" id="1.3.1.98" evidence="5 19"/>
<dbReference type="GO" id="GO:0071949">
    <property type="term" value="F:FAD binding"/>
    <property type="evidence" value="ECO:0007669"/>
    <property type="project" value="InterPro"/>
</dbReference>
<evidence type="ECO:0000313" key="22">
    <source>
        <dbReference type="Proteomes" id="UP000249248"/>
    </source>
</evidence>
<dbReference type="GO" id="GO:0071555">
    <property type="term" value="P:cell wall organization"/>
    <property type="evidence" value="ECO:0007669"/>
    <property type="project" value="UniProtKB-KW"/>
</dbReference>
<name>A0A2W1N207_9FLAO</name>
<evidence type="ECO:0000256" key="17">
    <source>
        <dbReference type="ARBA" id="ARBA00031026"/>
    </source>
</evidence>
<dbReference type="PANTHER" id="PTHR21071">
    <property type="entry name" value="UDP-N-ACETYLENOLPYRUVOYLGLUCOSAMINE REDUCTASE"/>
    <property type="match status" value="1"/>
</dbReference>
<dbReference type="InterPro" id="IPR016169">
    <property type="entry name" value="FAD-bd_PCMH_sub2"/>
</dbReference>
<dbReference type="SUPFAM" id="SSF56194">
    <property type="entry name" value="Uridine diphospho-N-Acetylenolpyruvylglucosamine reductase, MurB, C-terminal domain"/>
    <property type="match status" value="1"/>
</dbReference>
<dbReference type="InterPro" id="IPR011601">
    <property type="entry name" value="MurB_C"/>
</dbReference>
<keyword evidence="16 19" id="KW-0961">Cell wall biogenesis/degradation</keyword>
<evidence type="ECO:0000256" key="7">
    <source>
        <dbReference type="ARBA" id="ARBA00022490"/>
    </source>
</evidence>
<evidence type="ECO:0000256" key="4">
    <source>
        <dbReference type="ARBA" id="ARBA00004752"/>
    </source>
</evidence>
<evidence type="ECO:0000256" key="13">
    <source>
        <dbReference type="ARBA" id="ARBA00022984"/>
    </source>
</evidence>
<dbReference type="GO" id="GO:0009252">
    <property type="term" value="P:peptidoglycan biosynthetic process"/>
    <property type="evidence" value="ECO:0007669"/>
    <property type="project" value="UniProtKB-UniRule"/>
</dbReference>
<dbReference type="EMBL" id="QKSB01000002">
    <property type="protein sequence ID" value="PZE17834.1"/>
    <property type="molecule type" value="Genomic_DNA"/>
</dbReference>
<sequence>MIQENVNIQAYNTFGVDCTAKYFARFRSIKDLQDILADPIIKSQEILVLGGGSNLLFTKDFEGIVLKNELIGIYKVKEDKDHVWVEAMAGEEWHNLVLFAIDNDFGGIENLSLIPGSVGAAPMQNIGAYGVEIKDVFHELEAIHIETGEMVRFTKKRCKFGYRESIFKHILKGQYIITSVTLKLTKNHDTNTTYGAIEKQLWENNVKDPTIKHISDTVIDIRKSKLPDPALIGNSGSFFKNPVISLSKFEKLLEKYPDIAHYKLPNQQIKLAAGWLIEQAGWKGKTFENYGVHKNQALVLVNYGGAEGKDIYNLSEEILKDIKAKFNIVLEREVNIY</sequence>
<dbReference type="Gene3D" id="3.30.43.10">
    <property type="entry name" value="Uridine Diphospho-n-acetylenolpyruvylglucosamine Reductase, domain 2"/>
    <property type="match status" value="1"/>
</dbReference>
<dbReference type="GO" id="GO:0008762">
    <property type="term" value="F:UDP-N-acetylmuramate dehydrogenase activity"/>
    <property type="evidence" value="ECO:0007669"/>
    <property type="project" value="UniProtKB-UniRule"/>
</dbReference>
<dbReference type="GO" id="GO:0008360">
    <property type="term" value="P:regulation of cell shape"/>
    <property type="evidence" value="ECO:0007669"/>
    <property type="project" value="UniProtKB-KW"/>
</dbReference>
<keyword evidence="14 19" id="KW-0560">Oxidoreductase</keyword>
<keyword evidence="13 19" id="KW-0573">Peptidoglycan synthesis</keyword>
<reference evidence="21 22" key="1">
    <citation type="submission" date="2018-06" db="EMBL/GenBank/DDBJ databases">
        <title>The draft genome sequence of Crocinitomix sp. SM1701.</title>
        <authorList>
            <person name="Zhang X."/>
        </authorList>
    </citation>
    <scope>NUCLEOTIDE SEQUENCE [LARGE SCALE GENOMIC DNA]</scope>
    <source>
        <strain evidence="21 22">SM1701</strain>
    </source>
</reference>
<comment type="similarity">
    <text evidence="19">Belongs to the MurB family.</text>
</comment>
<evidence type="ECO:0000256" key="1">
    <source>
        <dbReference type="ARBA" id="ARBA00001974"/>
    </source>
</evidence>
<comment type="pathway">
    <text evidence="4 19">Cell wall biogenesis; peptidoglycan biosynthesis.</text>
</comment>
<feature type="active site" evidence="19">
    <location>
        <position position="333"/>
    </location>
</feature>
<dbReference type="Gene3D" id="3.90.78.10">
    <property type="entry name" value="UDP-N-acetylenolpyruvoylglucosamine reductase, C-terminal domain"/>
    <property type="match status" value="1"/>
</dbReference>
<dbReference type="PROSITE" id="PS51387">
    <property type="entry name" value="FAD_PCMH"/>
    <property type="match status" value="1"/>
</dbReference>
<evidence type="ECO:0000256" key="11">
    <source>
        <dbReference type="ARBA" id="ARBA00022857"/>
    </source>
</evidence>
<dbReference type="Pfam" id="PF01565">
    <property type="entry name" value="FAD_binding_4"/>
    <property type="match status" value="1"/>
</dbReference>
<evidence type="ECO:0000256" key="3">
    <source>
        <dbReference type="ARBA" id="ARBA00004496"/>
    </source>
</evidence>
<comment type="function">
    <text evidence="2 19">Cell wall formation.</text>
</comment>
<evidence type="ECO:0000256" key="9">
    <source>
        <dbReference type="ARBA" id="ARBA00022630"/>
    </source>
</evidence>
<dbReference type="InterPro" id="IPR036318">
    <property type="entry name" value="FAD-bd_PCMH-like_sf"/>
</dbReference>
<dbReference type="InterPro" id="IPR003170">
    <property type="entry name" value="MurB"/>
</dbReference>
<feature type="active site" description="Proton donor" evidence="19">
    <location>
        <position position="237"/>
    </location>
</feature>
<evidence type="ECO:0000256" key="10">
    <source>
        <dbReference type="ARBA" id="ARBA00022827"/>
    </source>
</evidence>
<comment type="caution">
    <text evidence="21">The sequence shown here is derived from an EMBL/GenBank/DDBJ whole genome shotgun (WGS) entry which is preliminary data.</text>
</comment>
<dbReference type="NCBIfam" id="NF000755">
    <property type="entry name" value="PRK00046.1"/>
    <property type="match status" value="1"/>
</dbReference>
<gene>
    <name evidence="19" type="primary">murB</name>
    <name evidence="21" type="ORF">DNU06_04240</name>
</gene>
<keyword evidence="12 19" id="KW-0133">Cell shape</keyword>
<keyword evidence="22" id="KW-1185">Reference proteome</keyword>
<dbReference type="InterPro" id="IPR016166">
    <property type="entry name" value="FAD-bd_PCMH"/>
</dbReference>
<keyword evidence="11 19" id="KW-0521">NADP</keyword>
<comment type="cofactor">
    <cofactor evidence="1 19">
        <name>FAD</name>
        <dbReference type="ChEBI" id="CHEBI:57692"/>
    </cofactor>
</comment>
<dbReference type="NCBIfam" id="TIGR00179">
    <property type="entry name" value="murB"/>
    <property type="match status" value="1"/>
</dbReference>
<comment type="subcellular location">
    <subcellularLocation>
        <location evidence="3 19">Cytoplasm</location>
    </subcellularLocation>
</comment>
<evidence type="ECO:0000256" key="16">
    <source>
        <dbReference type="ARBA" id="ARBA00023316"/>
    </source>
</evidence>
<feature type="domain" description="FAD-binding PCMH-type" evidence="20">
    <location>
        <begin position="16"/>
        <end position="187"/>
    </location>
</feature>
<evidence type="ECO:0000256" key="5">
    <source>
        <dbReference type="ARBA" id="ARBA00012518"/>
    </source>
</evidence>
<keyword evidence="8 19" id="KW-0132">Cell division</keyword>
<dbReference type="UniPathway" id="UPA00219"/>
<dbReference type="InterPro" id="IPR016167">
    <property type="entry name" value="FAD-bd_PCMH_sub1"/>
</dbReference>
<dbReference type="InterPro" id="IPR006094">
    <property type="entry name" value="Oxid_FAD_bind_N"/>
</dbReference>
<organism evidence="21 22">
    <name type="scientific">Putridiphycobacter roseus</name>
    <dbReference type="NCBI Taxonomy" id="2219161"/>
    <lineage>
        <taxon>Bacteria</taxon>
        <taxon>Pseudomonadati</taxon>
        <taxon>Bacteroidota</taxon>
        <taxon>Flavobacteriia</taxon>
        <taxon>Flavobacteriales</taxon>
        <taxon>Crocinitomicaceae</taxon>
        <taxon>Putridiphycobacter</taxon>
    </lineage>
</organism>
<dbReference type="InterPro" id="IPR036635">
    <property type="entry name" value="MurB_C_sf"/>
</dbReference>
<proteinExistence type="inferred from homology"/>
<accession>A0A2W1N207</accession>
<evidence type="ECO:0000256" key="12">
    <source>
        <dbReference type="ARBA" id="ARBA00022960"/>
    </source>
</evidence>
<evidence type="ECO:0000256" key="14">
    <source>
        <dbReference type="ARBA" id="ARBA00023002"/>
    </source>
</evidence>
<keyword evidence="15 19" id="KW-0131">Cell cycle</keyword>
<dbReference type="Proteomes" id="UP000249248">
    <property type="component" value="Unassembled WGS sequence"/>
</dbReference>
<keyword evidence="9 19" id="KW-0285">Flavoprotein</keyword>
<evidence type="ECO:0000256" key="15">
    <source>
        <dbReference type="ARBA" id="ARBA00023306"/>
    </source>
</evidence>
<feature type="active site" evidence="19">
    <location>
        <position position="163"/>
    </location>
</feature>
<dbReference type="Pfam" id="PF02873">
    <property type="entry name" value="MurB_C"/>
    <property type="match status" value="1"/>
</dbReference>
<evidence type="ECO:0000256" key="2">
    <source>
        <dbReference type="ARBA" id="ARBA00003921"/>
    </source>
</evidence>
<keyword evidence="7 19" id="KW-0963">Cytoplasm</keyword>
<evidence type="ECO:0000256" key="6">
    <source>
        <dbReference type="ARBA" id="ARBA00015188"/>
    </source>
</evidence>
<keyword evidence="10 19" id="KW-0274">FAD</keyword>
<dbReference type="PANTHER" id="PTHR21071:SF4">
    <property type="entry name" value="UDP-N-ACETYLENOLPYRUVOYLGLUCOSAMINE REDUCTASE"/>
    <property type="match status" value="1"/>
</dbReference>
<evidence type="ECO:0000313" key="21">
    <source>
        <dbReference type="EMBL" id="PZE17834.1"/>
    </source>
</evidence>
<evidence type="ECO:0000256" key="19">
    <source>
        <dbReference type="HAMAP-Rule" id="MF_00037"/>
    </source>
</evidence>
<dbReference type="SUPFAM" id="SSF56176">
    <property type="entry name" value="FAD-binding/transporter-associated domain-like"/>
    <property type="match status" value="1"/>
</dbReference>
<comment type="catalytic activity">
    <reaction evidence="18 19">
        <text>UDP-N-acetyl-alpha-D-muramate + NADP(+) = UDP-N-acetyl-3-O-(1-carboxyvinyl)-alpha-D-glucosamine + NADPH + H(+)</text>
        <dbReference type="Rhea" id="RHEA:12248"/>
        <dbReference type="ChEBI" id="CHEBI:15378"/>
        <dbReference type="ChEBI" id="CHEBI:57783"/>
        <dbReference type="ChEBI" id="CHEBI:58349"/>
        <dbReference type="ChEBI" id="CHEBI:68483"/>
        <dbReference type="ChEBI" id="CHEBI:70757"/>
        <dbReference type="EC" id="1.3.1.98"/>
    </reaction>
</comment>
<dbReference type="AlphaFoldDB" id="A0A2W1N207"/>
<dbReference type="GO" id="GO:0051301">
    <property type="term" value="P:cell division"/>
    <property type="evidence" value="ECO:0007669"/>
    <property type="project" value="UniProtKB-KW"/>
</dbReference>
<dbReference type="OrthoDB" id="9804753at2"/>
<dbReference type="HAMAP" id="MF_00037">
    <property type="entry name" value="MurB"/>
    <property type="match status" value="1"/>
</dbReference>